<dbReference type="RefSeq" id="WP_115605521.1">
    <property type="nucleotide sequence ID" value="NZ_SADD01000007.1"/>
</dbReference>
<proteinExistence type="predicted"/>
<sequence length="107" mass="11816">MTRTQHTEHTRVVFDALDSLAGFGTGTPTITAEQSPHAALQALLPALATLSPQKAPRPTFERRGEAKFFLDHFALGEEVAVVPLWHIEHHDLHASAIVGWTYARHLC</sequence>
<accession>A0ABY0CS01</accession>
<evidence type="ECO:0000313" key="2">
    <source>
        <dbReference type="Proteomes" id="UP000282926"/>
    </source>
</evidence>
<keyword evidence="2" id="KW-1185">Reference proteome</keyword>
<dbReference type="Proteomes" id="UP000282926">
    <property type="component" value="Unassembled WGS sequence"/>
</dbReference>
<reference evidence="1 2" key="1">
    <citation type="submission" date="2019-01" db="EMBL/GenBank/DDBJ databases">
        <title>Lujinxingia litoralis gen. nov., sp. nov. and Lujinxingia sediminis gen. nov., sp. nov., new members in the order Bradymonadales, isolated from coastal sediment.</title>
        <authorList>
            <person name="Li C.-M."/>
        </authorList>
    </citation>
    <scope>NUCLEOTIDE SEQUENCE [LARGE SCALE GENOMIC DNA]</scope>
    <source>
        <strain evidence="1 2">SEH01</strain>
    </source>
</reference>
<name>A0ABY0CS01_9DELT</name>
<comment type="caution">
    <text evidence="1">The sequence shown here is derived from an EMBL/GenBank/DDBJ whole genome shotgun (WGS) entry which is preliminary data.</text>
</comment>
<protein>
    <submittedName>
        <fullName evidence="1">Uncharacterized protein</fullName>
    </submittedName>
</protein>
<gene>
    <name evidence="1" type="ORF">EA187_13425</name>
</gene>
<organism evidence="1 2">
    <name type="scientific">Lujinxingia sediminis</name>
    <dbReference type="NCBI Taxonomy" id="2480984"/>
    <lineage>
        <taxon>Bacteria</taxon>
        <taxon>Deltaproteobacteria</taxon>
        <taxon>Bradymonadales</taxon>
        <taxon>Lujinxingiaceae</taxon>
        <taxon>Lujinxingia</taxon>
    </lineage>
</organism>
<dbReference type="EMBL" id="SADD01000007">
    <property type="protein sequence ID" value="RVU43206.1"/>
    <property type="molecule type" value="Genomic_DNA"/>
</dbReference>
<evidence type="ECO:0000313" key="1">
    <source>
        <dbReference type="EMBL" id="RVU43206.1"/>
    </source>
</evidence>